<evidence type="ECO:0000259" key="8">
    <source>
        <dbReference type="PROSITE" id="PS51740"/>
    </source>
</evidence>
<evidence type="ECO:0000313" key="9">
    <source>
        <dbReference type="EMBL" id="CAI7988935.1"/>
    </source>
</evidence>
<dbReference type="InterPro" id="IPR035642">
    <property type="entry name" value="MraZ_N"/>
</dbReference>
<sequence length="162" mass="18836">MFRGRYEHTVDTKGRLSIPAKYREVLLGKGDERLIITNFVVSAKRCLDVYPLDEWLALEEAVRRKPKFDAQMVRFQTYYLGGATECAVDPHGRILIPPTLRKYADLKRDVMLASAGEKFRIWDKDAWDKVFTEAEEQLMEDPDSFSELGCESGDRCRRKERP</sequence>
<dbReference type="GO" id="GO:0000976">
    <property type="term" value="F:transcription cis-regulatory region binding"/>
    <property type="evidence" value="ECO:0007669"/>
    <property type="project" value="TreeGrafter"/>
</dbReference>
<accession>A0AA35QRE2</accession>
<dbReference type="HAMAP" id="MF_01008">
    <property type="entry name" value="MraZ"/>
    <property type="match status" value="1"/>
</dbReference>
<dbReference type="InterPro" id="IPR038619">
    <property type="entry name" value="MraZ_sf"/>
</dbReference>
<dbReference type="CDD" id="cd16321">
    <property type="entry name" value="MraZ_C"/>
    <property type="match status" value="1"/>
</dbReference>
<evidence type="ECO:0000313" key="10">
    <source>
        <dbReference type="Proteomes" id="UP001174909"/>
    </source>
</evidence>
<dbReference type="SUPFAM" id="SSF89447">
    <property type="entry name" value="AbrB/MazE/MraZ-like"/>
    <property type="match status" value="1"/>
</dbReference>
<keyword evidence="6" id="KW-0804">Transcription</keyword>
<evidence type="ECO:0000256" key="2">
    <source>
        <dbReference type="ARBA" id="ARBA00022490"/>
    </source>
</evidence>
<dbReference type="InterPro" id="IPR003444">
    <property type="entry name" value="MraZ"/>
</dbReference>
<feature type="domain" description="SpoVT-AbrB" evidence="8">
    <location>
        <begin position="83"/>
        <end position="126"/>
    </location>
</feature>
<evidence type="ECO:0000256" key="3">
    <source>
        <dbReference type="ARBA" id="ARBA00022737"/>
    </source>
</evidence>
<proteinExistence type="inferred from homology"/>
<name>A0AA35QRE2_GEOBA</name>
<dbReference type="Gene3D" id="3.40.1550.20">
    <property type="entry name" value="Transcriptional regulator MraZ domain"/>
    <property type="match status" value="1"/>
</dbReference>
<dbReference type="NCBIfam" id="TIGR00242">
    <property type="entry name" value="division/cell wall cluster transcriptional repressor MraZ"/>
    <property type="match status" value="1"/>
</dbReference>
<protein>
    <recommendedName>
        <fullName evidence="1">Transcriptional regulator MraZ</fullName>
    </recommendedName>
</protein>
<dbReference type="PANTHER" id="PTHR34701:SF1">
    <property type="entry name" value="TRANSCRIPTIONAL REGULATOR MRAZ"/>
    <property type="match status" value="1"/>
</dbReference>
<keyword evidence="5" id="KW-0238">DNA-binding</keyword>
<dbReference type="PROSITE" id="PS51740">
    <property type="entry name" value="SPOVT_ABRB"/>
    <property type="match status" value="2"/>
</dbReference>
<organism evidence="9 10">
    <name type="scientific">Geodia barretti</name>
    <name type="common">Barrett's horny sponge</name>
    <dbReference type="NCBI Taxonomy" id="519541"/>
    <lineage>
        <taxon>Eukaryota</taxon>
        <taxon>Metazoa</taxon>
        <taxon>Porifera</taxon>
        <taxon>Demospongiae</taxon>
        <taxon>Heteroscleromorpha</taxon>
        <taxon>Tetractinellida</taxon>
        <taxon>Astrophorina</taxon>
        <taxon>Geodiidae</taxon>
        <taxon>Geodia</taxon>
    </lineage>
</organism>
<dbReference type="EMBL" id="CASHTH010000012">
    <property type="protein sequence ID" value="CAI7988935.1"/>
    <property type="molecule type" value="Genomic_DNA"/>
</dbReference>
<dbReference type="InterPro" id="IPR020603">
    <property type="entry name" value="MraZ_dom"/>
</dbReference>
<evidence type="ECO:0000256" key="7">
    <source>
        <dbReference type="SAM" id="MobiDB-lite"/>
    </source>
</evidence>
<comment type="caution">
    <text evidence="9">The sequence shown here is derived from an EMBL/GenBank/DDBJ whole genome shotgun (WGS) entry which is preliminary data.</text>
</comment>
<keyword evidence="10" id="KW-1185">Reference proteome</keyword>
<dbReference type="GO" id="GO:2000143">
    <property type="term" value="P:negative regulation of DNA-templated transcription initiation"/>
    <property type="evidence" value="ECO:0007669"/>
    <property type="project" value="TreeGrafter"/>
</dbReference>
<dbReference type="InterPro" id="IPR007159">
    <property type="entry name" value="SpoVT-AbrB_dom"/>
</dbReference>
<feature type="compositionally biased region" description="Basic and acidic residues" evidence="7">
    <location>
        <begin position="152"/>
        <end position="162"/>
    </location>
</feature>
<evidence type="ECO:0000256" key="1">
    <source>
        <dbReference type="ARBA" id="ARBA00013860"/>
    </source>
</evidence>
<dbReference type="InterPro" id="IPR037914">
    <property type="entry name" value="SpoVT-AbrB_sf"/>
</dbReference>
<gene>
    <name evidence="9" type="ORF">GBAR_LOCUS85</name>
</gene>
<feature type="domain" description="SpoVT-AbrB" evidence="8">
    <location>
        <begin position="5"/>
        <end position="54"/>
    </location>
</feature>
<evidence type="ECO:0000256" key="5">
    <source>
        <dbReference type="ARBA" id="ARBA00023125"/>
    </source>
</evidence>
<keyword evidence="4" id="KW-0805">Transcription regulation</keyword>
<feature type="region of interest" description="Disordered" evidence="7">
    <location>
        <begin position="140"/>
        <end position="162"/>
    </location>
</feature>
<dbReference type="AlphaFoldDB" id="A0AA35QRE2"/>
<dbReference type="Proteomes" id="UP001174909">
    <property type="component" value="Unassembled WGS sequence"/>
</dbReference>
<evidence type="ECO:0000256" key="4">
    <source>
        <dbReference type="ARBA" id="ARBA00023015"/>
    </source>
</evidence>
<dbReference type="GO" id="GO:0003700">
    <property type="term" value="F:DNA-binding transcription factor activity"/>
    <property type="evidence" value="ECO:0007669"/>
    <property type="project" value="InterPro"/>
</dbReference>
<dbReference type="PANTHER" id="PTHR34701">
    <property type="entry name" value="TRANSCRIPTIONAL REGULATOR MRAZ"/>
    <property type="match status" value="1"/>
</dbReference>
<reference evidence="9" key="1">
    <citation type="submission" date="2023-03" db="EMBL/GenBank/DDBJ databases">
        <authorList>
            <person name="Steffen K."/>
            <person name="Cardenas P."/>
        </authorList>
    </citation>
    <scope>NUCLEOTIDE SEQUENCE</scope>
</reference>
<dbReference type="InterPro" id="IPR035644">
    <property type="entry name" value="MraZ_C"/>
</dbReference>
<dbReference type="Pfam" id="PF02381">
    <property type="entry name" value="MraZ"/>
    <property type="match status" value="2"/>
</dbReference>
<dbReference type="CDD" id="cd16320">
    <property type="entry name" value="MraZ_N"/>
    <property type="match status" value="1"/>
</dbReference>
<keyword evidence="2" id="KW-0963">Cytoplasm</keyword>
<keyword evidence="3" id="KW-0677">Repeat</keyword>
<evidence type="ECO:0000256" key="6">
    <source>
        <dbReference type="ARBA" id="ARBA00023163"/>
    </source>
</evidence>